<name>A0A6I4TX36_9SPHN</name>
<feature type="coiled-coil region" evidence="1">
    <location>
        <begin position="69"/>
        <end position="103"/>
    </location>
</feature>
<dbReference type="Proteomes" id="UP000469430">
    <property type="component" value="Unassembled WGS sequence"/>
</dbReference>
<organism evidence="2 3">
    <name type="scientific">Croceibacterium xixiisoli</name>
    <dbReference type="NCBI Taxonomy" id="1476466"/>
    <lineage>
        <taxon>Bacteria</taxon>
        <taxon>Pseudomonadati</taxon>
        <taxon>Pseudomonadota</taxon>
        <taxon>Alphaproteobacteria</taxon>
        <taxon>Sphingomonadales</taxon>
        <taxon>Erythrobacteraceae</taxon>
        <taxon>Croceibacterium</taxon>
    </lineage>
</organism>
<proteinExistence type="predicted"/>
<reference evidence="2 3" key="1">
    <citation type="submission" date="2019-12" db="EMBL/GenBank/DDBJ databases">
        <title>Genomic-based taxomic classification of the family Erythrobacteraceae.</title>
        <authorList>
            <person name="Xu L."/>
        </authorList>
    </citation>
    <scope>NUCLEOTIDE SEQUENCE [LARGE SCALE GENOMIC DNA]</scope>
    <source>
        <strain evidence="2 3">S36</strain>
    </source>
</reference>
<dbReference type="RefSeq" id="WP_161390952.1">
    <property type="nucleotide sequence ID" value="NZ_JBHSCP010000001.1"/>
</dbReference>
<evidence type="ECO:0000313" key="2">
    <source>
        <dbReference type="EMBL" id="MXO99208.1"/>
    </source>
</evidence>
<gene>
    <name evidence="2" type="ORF">GRI97_09420</name>
</gene>
<dbReference type="AlphaFoldDB" id="A0A6I4TX36"/>
<keyword evidence="3" id="KW-1185">Reference proteome</keyword>
<accession>A0A6I4TX36</accession>
<comment type="caution">
    <text evidence="2">The sequence shown here is derived from an EMBL/GenBank/DDBJ whole genome shotgun (WGS) entry which is preliminary data.</text>
</comment>
<keyword evidence="1" id="KW-0175">Coiled coil</keyword>
<dbReference type="EMBL" id="WTYJ01000002">
    <property type="protein sequence ID" value="MXO99208.1"/>
    <property type="molecule type" value="Genomic_DNA"/>
</dbReference>
<sequence length="193" mass="21207">MSKKHIEQRVYAAALKAHTYVAHRITAFRIVPAEAIEARALLASQEAKAYADDAVHSLSMALRGMAKVMAGMNQRIDTLEAVHSETREEILNLARAVQGLEKAFAGRAMENLEEALAERDGLLDIKTDIVGLETGLRELDARLGALMRHTDMPAHTHGLRPPTSTDVTSARLENDDERLCRDVGAASDERIQT</sequence>
<evidence type="ECO:0000256" key="1">
    <source>
        <dbReference type="SAM" id="Coils"/>
    </source>
</evidence>
<evidence type="ECO:0000313" key="3">
    <source>
        <dbReference type="Proteomes" id="UP000469430"/>
    </source>
</evidence>
<protein>
    <submittedName>
        <fullName evidence="2">Uncharacterized protein</fullName>
    </submittedName>
</protein>